<dbReference type="STRING" id="1276920.ADIAG_01717"/>
<dbReference type="RefSeq" id="WP_007270907.1">
    <property type="nucleotide sequence ID" value="NZ_AOCK01000004.1"/>
</dbReference>
<protein>
    <submittedName>
        <fullName evidence="2">Glutamate-rich protein grpB</fullName>
    </submittedName>
</protein>
<dbReference type="AlphaFoldDB" id="M7NK91"/>
<dbReference type="PROSITE" id="PS51186">
    <property type="entry name" value="GNAT"/>
    <property type="match status" value="1"/>
</dbReference>
<evidence type="ECO:0000259" key="1">
    <source>
        <dbReference type="PROSITE" id="PS51186"/>
    </source>
</evidence>
<reference evidence="2 3" key="1">
    <citation type="journal article" date="2013" name="Genome Announc.">
        <title>Draft Genome Sequence of Arthrobacter gangotriensis Strain Lz1yT, Isolated from a Penguin Rookery Soil Sample Collected in Antarctica, near the Indian Station Dakshin Gangotri.</title>
        <authorList>
            <person name="Shivaji S."/>
            <person name="Ara S."/>
            <person name="Bandi S."/>
            <person name="Singh A."/>
            <person name="Kumar Pinnaka A."/>
        </authorList>
    </citation>
    <scope>NUCLEOTIDE SEQUENCE [LARGE SCALE GENOMIC DNA]</scope>
    <source>
        <strain evidence="2 3">Lz1y</strain>
    </source>
</reference>
<dbReference type="Gene3D" id="3.40.630.30">
    <property type="match status" value="1"/>
</dbReference>
<organism evidence="2 3">
    <name type="scientific">Paeniglutamicibacter gangotriensis Lz1y</name>
    <dbReference type="NCBI Taxonomy" id="1276920"/>
    <lineage>
        <taxon>Bacteria</taxon>
        <taxon>Bacillati</taxon>
        <taxon>Actinomycetota</taxon>
        <taxon>Actinomycetes</taxon>
        <taxon>Micrococcales</taxon>
        <taxon>Micrococcaceae</taxon>
        <taxon>Paeniglutamicibacter</taxon>
    </lineage>
</organism>
<dbReference type="SUPFAM" id="SSF81301">
    <property type="entry name" value="Nucleotidyltransferase"/>
    <property type="match status" value="1"/>
</dbReference>
<dbReference type="SUPFAM" id="SSF55729">
    <property type="entry name" value="Acyl-CoA N-acyltransferases (Nat)"/>
    <property type="match status" value="1"/>
</dbReference>
<dbReference type="Gene3D" id="3.30.460.10">
    <property type="entry name" value="Beta Polymerase, domain 2"/>
    <property type="match status" value="1"/>
</dbReference>
<evidence type="ECO:0000313" key="2">
    <source>
        <dbReference type="EMBL" id="EMQ98958.1"/>
    </source>
</evidence>
<evidence type="ECO:0000313" key="3">
    <source>
        <dbReference type="Proteomes" id="UP000012015"/>
    </source>
</evidence>
<name>M7NK91_9MICC</name>
<feature type="domain" description="N-acetyltransferase" evidence="1">
    <location>
        <begin position="4"/>
        <end position="147"/>
    </location>
</feature>
<dbReference type="EMBL" id="AOCK01000004">
    <property type="protein sequence ID" value="EMQ98958.1"/>
    <property type="molecule type" value="Genomic_DNA"/>
</dbReference>
<dbReference type="Proteomes" id="UP000012015">
    <property type="component" value="Unassembled WGS sequence"/>
</dbReference>
<dbReference type="PANTHER" id="PTHR34822">
    <property type="entry name" value="GRPB DOMAIN PROTEIN (AFU_ORTHOLOGUE AFUA_1G01530)"/>
    <property type="match status" value="1"/>
</dbReference>
<dbReference type="PATRIC" id="fig|1276920.7.peg.1718"/>
<dbReference type="PANTHER" id="PTHR34822:SF1">
    <property type="entry name" value="GRPB FAMILY PROTEIN"/>
    <property type="match status" value="1"/>
</dbReference>
<sequence>MNTPVIARAQVRKLGDDPSFRALLTAASDATSAALETLIAGITGMGLLVVHDAAGKTGALAVYRRLDAFAVEIEYVAVASALRHQGVATALVQRIQADESAMVIARTDDDAIGFYAAAGFHISDSPHDSRWPGRDRYLCVLDHLPLLRSPLTDDGEVEWIHGIPEPAPLRIVPASPRWGRDFEVLAGTLRGALGGGALAIEHLGSTSVPGLSAKDVIDVVLTLEDPGAEQDYVPQLEAAGFEFRLREHQWYGHRLFVAAPGSGLPVANIHVFAPGCPETSRMMRFRDWLRSHRADRDAYARIKRASAARTNERGNGAGRVIDYNRDKEPFIAELYARILREPRLESPGAGSTVQSSTA</sequence>
<dbReference type="InterPro" id="IPR043519">
    <property type="entry name" value="NT_sf"/>
</dbReference>
<dbReference type="GO" id="GO:0016747">
    <property type="term" value="F:acyltransferase activity, transferring groups other than amino-acyl groups"/>
    <property type="evidence" value="ECO:0007669"/>
    <property type="project" value="InterPro"/>
</dbReference>
<proteinExistence type="predicted"/>
<accession>M7NK91</accession>
<dbReference type="Pfam" id="PF13508">
    <property type="entry name" value="Acetyltransf_7"/>
    <property type="match status" value="1"/>
</dbReference>
<dbReference type="InterPro" id="IPR007344">
    <property type="entry name" value="GrpB/CoaE"/>
</dbReference>
<keyword evidence="3" id="KW-1185">Reference proteome</keyword>
<dbReference type="Pfam" id="PF04229">
    <property type="entry name" value="GrpB"/>
    <property type="match status" value="1"/>
</dbReference>
<comment type="caution">
    <text evidence="2">The sequence shown here is derived from an EMBL/GenBank/DDBJ whole genome shotgun (WGS) entry which is preliminary data.</text>
</comment>
<dbReference type="eggNOG" id="COG2320">
    <property type="taxonomic scope" value="Bacteria"/>
</dbReference>
<dbReference type="InterPro" id="IPR000182">
    <property type="entry name" value="GNAT_dom"/>
</dbReference>
<gene>
    <name evidence="2" type="ORF">ADIAG_01717</name>
</gene>
<dbReference type="InterPro" id="IPR016181">
    <property type="entry name" value="Acyl_CoA_acyltransferase"/>
</dbReference>